<evidence type="ECO:0000313" key="8">
    <source>
        <dbReference type="EMBL" id="GER69956.1"/>
    </source>
</evidence>
<dbReference type="Proteomes" id="UP000391919">
    <property type="component" value="Unassembled WGS sequence"/>
</dbReference>
<keyword evidence="5" id="KW-1133">Transmembrane helix</keyword>
<keyword evidence="4" id="KW-0812">Transmembrane</keyword>
<protein>
    <recommendedName>
        <fullName evidence="7">UPF0056 membrane protein</fullName>
    </recommendedName>
</protein>
<evidence type="ECO:0000313" key="9">
    <source>
        <dbReference type="Proteomes" id="UP000391919"/>
    </source>
</evidence>
<proteinExistence type="inferred from homology"/>
<comment type="subcellular location">
    <subcellularLocation>
        <location evidence="1 7">Cell membrane</location>
        <topology evidence="1 7">Multi-pass membrane protein</topology>
    </subcellularLocation>
</comment>
<evidence type="ECO:0000256" key="4">
    <source>
        <dbReference type="ARBA" id="ARBA00022692"/>
    </source>
</evidence>
<name>A0A5J4J4Q5_9BACI</name>
<reference evidence="8 9" key="1">
    <citation type="submission" date="2019-09" db="EMBL/GenBank/DDBJ databases">
        <title>Draft genome sequence of Bacillus sp. JC-7.</title>
        <authorList>
            <person name="Tanaka N."/>
            <person name="Shiwa Y."/>
            <person name="Fujita N."/>
            <person name="Tanasupawat S."/>
        </authorList>
    </citation>
    <scope>NUCLEOTIDE SEQUENCE [LARGE SCALE GENOMIC DNA]</scope>
    <source>
        <strain evidence="8 9">JC-7</strain>
    </source>
</reference>
<keyword evidence="6" id="KW-0472">Membrane</keyword>
<evidence type="ECO:0000256" key="5">
    <source>
        <dbReference type="ARBA" id="ARBA00022989"/>
    </source>
</evidence>
<dbReference type="AlphaFoldDB" id="A0A5J4J4Q5"/>
<organism evidence="8 9">
    <name type="scientific">Weizmannia acidilactici</name>
    <dbReference type="NCBI Taxonomy" id="2607726"/>
    <lineage>
        <taxon>Bacteria</taxon>
        <taxon>Bacillati</taxon>
        <taxon>Bacillota</taxon>
        <taxon>Bacilli</taxon>
        <taxon>Bacillales</taxon>
        <taxon>Bacillaceae</taxon>
        <taxon>Heyndrickxia</taxon>
    </lineage>
</organism>
<dbReference type="GO" id="GO:0005886">
    <property type="term" value="C:plasma membrane"/>
    <property type="evidence" value="ECO:0007669"/>
    <property type="project" value="UniProtKB-SubCell"/>
</dbReference>
<evidence type="ECO:0000256" key="1">
    <source>
        <dbReference type="ARBA" id="ARBA00004651"/>
    </source>
</evidence>
<evidence type="ECO:0000256" key="2">
    <source>
        <dbReference type="ARBA" id="ARBA00009784"/>
    </source>
</evidence>
<dbReference type="Pfam" id="PF01914">
    <property type="entry name" value="MarC"/>
    <property type="match status" value="1"/>
</dbReference>
<keyword evidence="3" id="KW-1003">Cell membrane</keyword>
<keyword evidence="9" id="KW-1185">Reference proteome</keyword>
<evidence type="ECO:0000256" key="7">
    <source>
        <dbReference type="RuleBase" id="RU362048"/>
    </source>
</evidence>
<evidence type="ECO:0000256" key="6">
    <source>
        <dbReference type="ARBA" id="ARBA00023136"/>
    </source>
</evidence>
<sequence length="78" mass="8840">MCGEIIKLSPGFFAVMNPLGNIPIFISLTGGYTVKNKRNSQDESVKKSGAMCGHRIFLTVKRFCQNRNNLFFARYDTF</sequence>
<dbReference type="EMBL" id="BKZQ01000013">
    <property type="protein sequence ID" value="GER69956.1"/>
    <property type="molecule type" value="Genomic_DNA"/>
</dbReference>
<gene>
    <name evidence="8" type="ORF">BpJC7_12590</name>
</gene>
<accession>A0A5J4J4Q5</accession>
<comment type="similarity">
    <text evidence="2 7">Belongs to the UPF0056 (MarC) family.</text>
</comment>
<comment type="caution">
    <text evidence="8">The sequence shown here is derived from an EMBL/GenBank/DDBJ whole genome shotgun (WGS) entry which is preliminary data.</text>
</comment>
<dbReference type="InterPro" id="IPR002771">
    <property type="entry name" value="Multi_antbiot-R_MarC"/>
</dbReference>
<evidence type="ECO:0000256" key="3">
    <source>
        <dbReference type="ARBA" id="ARBA00022475"/>
    </source>
</evidence>